<gene>
    <name evidence="3" type="ORF">KF715C_pA5330</name>
</gene>
<feature type="signal peptide" evidence="2">
    <location>
        <begin position="1"/>
        <end position="22"/>
    </location>
</feature>
<keyword evidence="2" id="KW-0732">Signal</keyword>
<dbReference type="PROSITE" id="PS51257">
    <property type="entry name" value="PROKAR_LIPOPROTEIN"/>
    <property type="match status" value="1"/>
</dbReference>
<protein>
    <recommendedName>
        <fullName evidence="5">SPOR domain-containing protein</fullName>
    </recommendedName>
</protein>
<evidence type="ECO:0000256" key="2">
    <source>
        <dbReference type="SAM" id="SignalP"/>
    </source>
</evidence>
<proteinExistence type="predicted"/>
<keyword evidence="3" id="KW-0614">Plasmid</keyword>
<dbReference type="EMBL" id="AP015030">
    <property type="protein sequence ID" value="BAW27038.1"/>
    <property type="molecule type" value="Genomic_DNA"/>
</dbReference>
<reference evidence="3 4" key="1">
    <citation type="submission" date="2015-11" db="EMBL/GenBank/DDBJ databases">
        <title>Complete genome sequencing of a biphenyl-degrading bacterium, Pseudomonas putida KF715 (=NBRC110667).</title>
        <authorList>
            <person name="Suenaga H."/>
            <person name="Fujihara N."/>
            <person name="Watanabe T."/>
            <person name="Hirose J."/>
            <person name="Kimura N."/>
            <person name="Yamazoe A."/>
            <person name="Hosoyama A."/>
            <person name="Shimodaira J."/>
            <person name="Furukawa K."/>
        </authorList>
    </citation>
    <scope>NUCLEOTIDE SEQUENCE [LARGE SCALE GENOMIC DNA]</scope>
    <source>
        <strain evidence="3 4">KF715</strain>
        <plasmid evidence="4">Plasmid pkf715a dna</plasmid>
    </source>
</reference>
<dbReference type="SUPFAM" id="SSF56954">
    <property type="entry name" value="Outer membrane efflux proteins (OEP)"/>
    <property type="match status" value="1"/>
</dbReference>
<feature type="coiled-coil region" evidence="1">
    <location>
        <begin position="170"/>
        <end position="218"/>
    </location>
</feature>
<dbReference type="RefSeq" id="WP_042920458.1">
    <property type="nucleotide sequence ID" value="NZ_AP015030.1"/>
</dbReference>
<name>A0A1L7NNI4_PSEPU</name>
<sequence length="630" mass="68131">MRSKFALTLLASSILLSGCASSPTPEVGLIQPQSQYDDRMLDSLGSQRYTEQQMLYMRKVEALEHELDSLEQKRRALESSIGVSQLEVGSGKLQASDSEAARMTDFAAATHESQTRLAQESADRAVNQALIENDRDRVLLEAELEANRRLVELDQKYSASIQGAESESAKSRLRSELEVEKAKAEAQRKKAQAEADAIRDLSRLEQDYQSRISSAKQRGFASTQAASQETQAQRIKVALANADAKRRVKDDLSGAQAALLQLKTEKQDAMQSVSDEIANLNAQLNAAKGRLAGIEASFNSQIAIKQSHLDMLNAQSQQLAEVEQTLINSPVVGLPETMSESPEVKRLEAELQEAKANLLSQKANRLAEIEHQLGQDLEAISGRLSAQLNSQPAGVSEVAARIDKAVSENAIRAELAAKKTQINNEARSKLAELTVRTEIAKASVVAPVLTNRAVYSGTYGARPEAFAAKQDTAAVELVAKAKAVKKPVSKPSPAVEIAAKDKQSGTGVAPLIVASSFEPRKPGPLLSNVEDGVVASGVMSGGDLKPLVIAPAATTYSVVYRYAEKGSADKFMAYLRAYGITDFTYQYSAKLGQHILFMGKYTDKDKAVSRVAFLNKTTSTANAQIVEHDL</sequence>
<accession>A0A1L7NNI4</accession>
<dbReference type="AlphaFoldDB" id="A0A1L7NNI4"/>
<evidence type="ECO:0000313" key="3">
    <source>
        <dbReference type="EMBL" id="BAW27038.1"/>
    </source>
</evidence>
<evidence type="ECO:0000256" key="1">
    <source>
        <dbReference type="SAM" id="Coils"/>
    </source>
</evidence>
<feature type="chain" id="PRO_5009874017" description="SPOR domain-containing protein" evidence="2">
    <location>
        <begin position="23"/>
        <end position="630"/>
    </location>
</feature>
<geneLocation type="plasmid" evidence="4">
    <name>pkf715a dna</name>
</geneLocation>
<dbReference type="Proteomes" id="UP000218731">
    <property type="component" value="Plasmid pKF715A"/>
</dbReference>
<feature type="coiled-coil region" evidence="1">
    <location>
        <begin position="245"/>
        <end position="297"/>
    </location>
</feature>
<keyword evidence="1" id="KW-0175">Coiled coil</keyword>
<evidence type="ECO:0008006" key="5">
    <source>
        <dbReference type="Google" id="ProtNLM"/>
    </source>
</evidence>
<feature type="coiled-coil region" evidence="1">
    <location>
        <begin position="53"/>
        <end position="80"/>
    </location>
</feature>
<evidence type="ECO:0000313" key="4">
    <source>
        <dbReference type="Proteomes" id="UP000218731"/>
    </source>
</evidence>
<organism evidence="3 4">
    <name type="scientific">Pseudomonas putida</name>
    <name type="common">Arthrobacter siderocapsulatus</name>
    <dbReference type="NCBI Taxonomy" id="303"/>
    <lineage>
        <taxon>Bacteria</taxon>
        <taxon>Pseudomonadati</taxon>
        <taxon>Pseudomonadota</taxon>
        <taxon>Gammaproteobacteria</taxon>
        <taxon>Pseudomonadales</taxon>
        <taxon>Pseudomonadaceae</taxon>
        <taxon>Pseudomonas</taxon>
    </lineage>
</organism>